<dbReference type="Proteomes" id="UP001303946">
    <property type="component" value="Chromosome"/>
</dbReference>
<feature type="transmembrane region" description="Helical" evidence="12">
    <location>
        <begin position="45"/>
        <end position="65"/>
    </location>
</feature>
<keyword evidence="11 13" id="KW-0808">Transferase</keyword>
<dbReference type="PANTHER" id="PTHR13285">
    <property type="entry name" value="ACYLTRANSFERASE"/>
    <property type="match status" value="1"/>
</dbReference>
<evidence type="ECO:0000256" key="5">
    <source>
        <dbReference type="ARBA" id="ARBA00022475"/>
    </source>
</evidence>
<gene>
    <name evidence="13" type="ORF">RXV79_20655</name>
</gene>
<accession>A0ABZ0CWJ1</accession>
<reference evidence="13 14" key="1">
    <citation type="submission" date="2023-10" db="EMBL/GenBank/DDBJ databases">
        <title>Bacteria for the degradation of biodegradable plastic PBAT(Polybutylene adipate terephthalate).</title>
        <authorList>
            <person name="Weon H.-Y."/>
            <person name="Yeon J."/>
        </authorList>
    </citation>
    <scope>NUCLEOTIDE SEQUENCE [LARGE SCALE GENOMIC DNA]</scope>
    <source>
        <strain evidence="13 14">SBD 7-3</strain>
    </source>
</reference>
<protein>
    <recommendedName>
        <fullName evidence="4">Probable alginate O-acetylase AlgI</fullName>
    </recommendedName>
    <alternativeName>
        <fullName evidence="10">Alginate biosynthesis protein AlgI</fullName>
    </alternativeName>
</protein>
<evidence type="ECO:0000313" key="14">
    <source>
        <dbReference type="Proteomes" id="UP001303946"/>
    </source>
</evidence>
<comment type="pathway">
    <text evidence="2">Glycan biosynthesis; alginate biosynthesis.</text>
</comment>
<dbReference type="InterPro" id="IPR051085">
    <property type="entry name" value="MB_O-acyltransferase"/>
</dbReference>
<dbReference type="PIRSF" id="PIRSF500217">
    <property type="entry name" value="AlgI"/>
    <property type="match status" value="1"/>
</dbReference>
<dbReference type="InterPro" id="IPR024194">
    <property type="entry name" value="Ac/AlaTfrase_AlgI/DltB"/>
</dbReference>
<organism evidence="13 14">
    <name type="scientific">Piscinibacter gummiphilus</name>
    <dbReference type="NCBI Taxonomy" id="946333"/>
    <lineage>
        <taxon>Bacteria</taxon>
        <taxon>Pseudomonadati</taxon>
        <taxon>Pseudomonadota</taxon>
        <taxon>Betaproteobacteria</taxon>
        <taxon>Burkholderiales</taxon>
        <taxon>Sphaerotilaceae</taxon>
        <taxon>Piscinibacter</taxon>
    </lineage>
</organism>
<comment type="subcellular location">
    <subcellularLocation>
        <location evidence="1">Cell membrane</location>
        <topology evidence="1">Multi-pass membrane protein</topology>
    </subcellularLocation>
</comment>
<name>A0ABZ0CWJ1_9BURK</name>
<evidence type="ECO:0000256" key="7">
    <source>
        <dbReference type="ARBA" id="ARBA00022841"/>
    </source>
</evidence>
<dbReference type="PANTHER" id="PTHR13285:SF18">
    <property type="entry name" value="PROTEIN-CYSTEINE N-PALMITOYLTRANSFERASE RASP"/>
    <property type="match status" value="1"/>
</dbReference>
<keyword evidence="14" id="KW-1185">Reference proteome</keyword>
<proteinExistence type="inferred from homology"/>
<evidence type="ECO:0000256" key="8">
    <source>
        <dbReference type="ARBA" id="ARBA00022989"/>
    </source>
</evidence>
<dbReference type="InterPro" id="IPR028362">
    <property type="entry name" value="AlgI"/>
</dbReference>
<dbReference type="GO" id="GO:0016746">
    <property type="term" value="F:acyltransferase activity"/>
    <property type="evidence" value="ECO:0007669"/>
    <property type="project" value="UniProtKB-KW"/>
</dbReference>
<dbReference type="InterPro" id="IPR004299">
    <property type="entry name" value="MBOAT_fam"/>
</dbReference>
<evidence type="ECO:0000256" key="9">
    <source>
        <dbReference type="ARBA" id="ARBA00023136"/>
    </source>
</evidence>
<evidence type="ECO:0000256" key="1">
    <source>
        <dbReference type="ARBA" id="ARBA00004651"/>
    </source>
</evidence>
<evidence type="ECO:0000256" key="12">
    <source>
        <dbReference type="SAM" id="Phobius"/>
    </source>
</evidence>
<comment type="similarity">
    <text evidence="3 11">Belongs to the membrane-bound acyltransferase family.</text>
</comment>
<evidence type="ECO:0000256" key="4">
    <source>
        <dbReference type="ARBA" id="ARBA00016084"/>
    </source>
</evidence>
<keyword evidence="8 12" id="KW-1133">Transmembrane helix</keyword>
<feature type="transmembrane region" description="Helical" evidence="12">
    <location>
        <begin position="7"/>
        <end position="25"/>
    </location>
</feature>
<keyword evidence="9 11" id="KW-0472">Membrane</keyword>
<keyword evidence="5 11" id="KW-1003">Cell membrane</keyword>
<evidence type="ECO:0000256" key="3">
    <source>
        <dbReference type="ARBA" id="ARBA00010323"/>
    </source>
</evidence>
<evidence type="ECO:0000256" key="6">
    <source>
        <dbReference type="ARBA" id="ARBA00022692"/>
    </source>
</evidence>
<evidence type="ECO:0000256" key="2">
    <source>
        <dbReference type="ARBA" id="ARBA00005182"/>
    </source>
</evidence>
<feature type="transmembrane region" description="Helical" evidence="12">
    <location>
        <begin position="444"/>
        <end position="468"/>
    </location>
</feature>
<keyword evidence="7" id="KW-0016">Alginate biosynthesis</keyword>
<dbReference type="PIRSF" id="PIRSF016636">
    <property type="entry name" value="AlgI_DltB"/>
    <property type="match status" value="1"/>
</dbReference>
<evidence type="ECO:0000256" key="10">
    <source>
        <dbReference type="ARBA" id="ARBA00031030"/>
    </source>
</evidence>
<sequence length="470" mass="53381">MNFASLEFTYFLLIGFTLYALIRNHEVQNLLLLAGSYYFYACWDPRFLILIWVVTGASFIAGRAIGQTEDHRRRIRYIVVYTVFALTILGYFKYFNFFIDSAQTALQALGFKVNRIYLDIVLPPAISFYIFESLSYIIEIHQRHMPGTTKLRHYALFIAYFPKLVAGPIERPAVLIPQIQKPRTITEEFLTRGCFLILLGLFKKVVVADGLSPTVDSVFNSVQTPNAAAIVLGSYAFALQIYCDFSGYTDIARGVSKLFGIELSQNFRFPYFSSNPSEFWRRWHMSLSSWLRDYLYIPLGGNRISAVRTKVNLMITMLLGGLWHGAAWNFILWGAYQGGLLIVNDFIKPPLLSGWKALVARVLATVVFFQFVCYGWLLFRAKSFEQIKAFTVELVTLSQPLAASVARPPLAALLGVAMLCLYDLAAYRSGRATFYRALPVPLRAAFYAALVFLTLMGMANARSAFIYFQF</sequence>
<feature type="transmembrane region" description="Helical" evidence="12">
    <location>
        <begin position="77"/>
        <end position="96"/>
    </location>
</feature>
<keyword evidence="6 12" id="KW-0812">Transmembrane</keyword>
<dbReference type="Pfam" id="PF03062">
    <property type="entry name" value="MBOAT"/>
    <property type="match status" value="1"/>
</dbReference>
<dbReference type="EMBL" id="CP136336">
    <property type="protein sequence ID" value="WOB07317.1"/>
    <property type="molecule type" value="Genomic_DNA"/>
</dbReference>
<dbReference type="RefSeq" id="WP_316699988.1">
    <property type="nucleotide sequence ID" value="NZ_CP136336.1"/>
</dbReference>
<keyword evidence="11 13" id="KW-0012">Acyltransferase</keyword>
<feature type="transmembrane region" description="Helical" evidence="12">
    <location>
        <begin position="116"/>
        <end position="138"/>
    </location>
</feature>
<feature type="transmembrane region" description="Helical" evidence="12">
    <location>
        <begin position="313"/>
        <end position="336"/>
    </location>
</feature>
<evidence type="ECO:0000313" key="13">
    <source>
        <dbReference type="EMBL" id="WOB07317.1"/>
    </source>
</evidence>
<evidence type="ECO:0000256" key="11">
    <source>
        <dbReference type="PIRNR" id="PIRNR016636"/>
    </source>
</evidence>
<feature type="transmembrane region" description="Helical" evidence="12">
    <location>
        <begin position="358"/>
        <end position="379"/>
    </location>
</feature>